<evidence type="ECO:0000256" key="7">
    <source>
        <dbReference type="ARBA" id="ARBA00038871"/>
    </source>
</evidence>
<dbReference type="GO" id="GO:0005874">
    <property type="term" value="C:microtubule"/>
    <property type="evidence" value="ECO:0007669"/>
    <property type="project" value="UniProtKB-KW"/>
</dbReference>
<dbReference type="Gene3D" id="1.20.58.80">
    <property type="entry name" value="Phosphotransferase system, lactose/cellobiose-type IIA subunit"/>
    <property type="match status" value="1"/>
</dbReference>
<feature type="transmembrane region" description="Helical" evidence="10">
    <location>
        <begin position="59"/>
        <end position="76"/>
    </location>
</feature>
<keyword evidence="4 10" id="KW-0472">Membrane</keyword>
<protein>
    <recommendedName>
        <fullName evidence="7">microtubule-severing ATPase</fullName>
        <ecNumber evidence="7">5.6.1.1</ecNumber>
    </recommendedName>
</protein>
<dbReference type="PROSITE" id="PS00674">
    <property type="entry name" value="AAA"/>
    <property type="match status" value="1"/>
</dbReference>
<evidence type="ECO:0000256" key="4">
    <source>
        <dbReference type="ARBA" id="ARBA00023136"/>
    </source>
</evidence>
<keyword evidence="3 8" id="KW-0067">ATP-binding</keyword>
<name>A0A8J4D7M2_9CHLO</name>
<evidence type="ECO:0000256" key="6">
    <source>
        <dbReference type="ARBA" id="ARBA00036378"/>
    </source>
</evidence>
<dbReference type="InterPro" id="IPR041569">
    <property type="entry name" value="AAA_lid_3"/>
</dbReference>
<evidence type="ECO:0000313" key="12">
    <source>
        <dbReference type="Proteomes" id="UP000747110"/>
    </source>
</evidence>
<comment type="caution">
    <text evidence="11">The sequence shown here is derived from an EMBL/GenBank/DDBJ whole genome shotgun (WGS) entry which is preliminary data.</text>
</comment>
<keyword evidence="12" id="KW-1185">Reference proteome</keyword>
<dbReference type="InterPro" id="IPR003593">
    <property type="entry name" value="AAA+_ATPase"/>
</dbReference>
<evidence type="ECO:0000256" key="9">
    <source>
        <dbReference type="SAM" id="MobiDB-lite"/>
    </source>
</evidence>
<dbReference type="CDD" id="cd19509">
    <property type="entry name" value="RecA-like_VPS4-like"/>
    <property type="match status" value="1"/>
</dbReference>
<dbReference type="Gene3D" id="3.40.50.300">
    <property type="entry name" value="P-loop containing nucleotide triphosphate hydrolases"/>
    <property type="match status" value="1"/>
</dbReference>
<keyword evidence="10" id="KW-0812">Transmembrane</keyword>
<evidence type="ECO:0000256" key="3">
    <source>
        <dbReference type="ARBA" id="ARBA00022840"/>
    </source>
</evidence>
<comment type="catalytic activity">
    <reaction evidence="6">
        <text>n ATP + n H2O + a microtubule = n ADP + n phosphate + (n+1) alpha/beta tubulin heterodimers.</text>
        <dbReference type="EC" id="5.6.1.1"/>
    </reaction>
</comment>
<dbReference type="Pfam" id="PF00004">
    <property type="entry name" value="AAA"/>
    <property type="match status" value="1"/>
</dbReference>
<comment type="similarity">
    <text evidence="8">Belongs to the AAA ATPase family.</text>
</comment>
<evidence type="ECO:0000256" key="10">
    <source>
        <dbReference type="SAM" id="Phobius"/>
    </source>
</evidence>
<feature type="compositionally biased region" description="Gly residues" evidence="9">
    <location>
        <begin position="330"/>
        <end position="342"/>
    </location>
</feature>
<dbReference type="OrthoDB" id="10251136at2759"/>
<dbReference type="InterPro" id="IPR050304">
    <property type="entry name" value="MT-severing_AAA_ATPase"/>
</dbReference>
<dbReference type="AlphaFoldDB" id="A0A8J4D7M2"/>
<dbReference type="InterPro" id="IPR003959">
    <property type="entry name" value="ATPase_AAA_core"/>
</dbReference>
<dbReference type="InterPro" id="IPR015415">
    <property type="entry name" value="Spast_Vps4_C"/>
</dbReference>
<dbReference type="GO" id="GO:0008568">
    <property type="term" value="F:microtubule severing ATPase activity"/>
    <property type="evidence" value="ECO:0007669"/>
    <property type="project" value="UniProtKB-EC"/>
</dbReference>
<dbReference type="SUPFAM" id="SSF52540">
    <property type="entry name" value="P-loop containing nucleoside triphosphate hydrolases"/>
    <property type="match status" value="1"/>
</dbReference>
<evidence type="ECO:0000256" key="2">
    <source>
        <dbReference type="ARBA" id="ARBA00022741"/>
    </source>
</evidence>
<dbReference type="GO" id="GO:0005524">
    <property type="term" value="F:ATP binding"/>
    <property type="evidence" value="ECO:0007669"/>
    <property type="project" value="UniProtKB-KW"/>
</dbReference>
<keyword evidence="10" id="KW-1133">Transmembrane helix</keyword>
<dbReference type="PANTHER" id="PTHR23074:SF86">
    <property type="entry name" value="SPASTIN"/>
    <property type="match status" value="1"/>
</dbReference>
<keyword evidence="5" id="KW-0413">Isomerase</keyword>
<organism evidence="11 12">
    <name type="scientific">Volvox reticuliferus</name>
    <dbReference type="NCBI Taxonomy" id="1737510"/>
    <lineage>
        <taxon>Eukaryota</taxon>
        <taxon>Viridiplantae</taxon>
        <taxon>Chlorophyta</taxon>
        <taxon>core chlorophytes</taxon>
        <taxon>Chlorophyceae</taxon>
        <taxon>CS clade</taxon>
        <taxon>Chlamydomonadales</taxon>
        <taxon>Volvocaceae</taxon>
        <taxon>Volvox</taxon>
    </lineage>
</organism>
<sequence>MLNKIPFESHNYVIDRIEALYTLLASPAGTASPNDTIDDPPVAASSHIPYVITNLQLKLFFLAAALVLSFVLAFGAPKLRARARYVVRCKTGCSPGKQTQGISLNLLDGPTRVYPSLAVRILRCGLVWSYCHMFDSIASLFGGTGRSSKDPAKQQEALLAKNRQKLQDYHQLTKDAIDRARAADQQGRHDAAVRLYGTAMEAAREGLNLHVVPGNGLGPKADSVATWRSDLQDWACQVEIRLQAIKSGNAASTSAPPVRATPFSAVTKHPQNAAAVSPKGLVRSLSGAAPRRPVSAGRTRPAVAALTGSSSKSLALQITTRSSAPVGSAQRGGGGGGGGAAAGGRDDGLAKYKEIVTGEILDRSPAVKWDDIAGLVTAKAALTEAVILPALRPDLFQGLRAPVRGILLYGPPGNGKTMLAKALAAQSQATFFNISASSLTSKWVGDGEKLVRALFELAAERQPSIIFMDELDSLLSARGRSGEGDAARRLLTEFLVQFDGVGGAGRERVVVVGATNRPQELDDAVRRRLTKRIYIPLPDSEGRRAVLTHLLKGQKLRLNDKEVMALVQATRGYSASDLAALCKEAAMAPLRELGPERLASVPASALRSISRSDFEAALRVVRPSVDAVSLQAYEEFTKTYGTQ</sequence>
<dbReference type="InterPro" id="IPR003960">
    <property type="entry name" value="ATPase_AAA_CS"/>
</dbReference>
<evidence type="ECO:0000256" key="5">
    <source>
        <dbReference type="ARBA" id="ARBA00023235"/>
    </source>
</evidence>
<dbReference type="EC" id="5.6.1.1" evidence="7"/>
<dbReference type="EMBL" id="BNCP01000006">
    <property type="protein sequence ID" value="GIL74774.1"/>
    <property type="molecule type" value="Genomic_DNA"/>
</dbReference>
<dbReference type="Pfam" id="PF17862">
    <property type="entry name" value="AAA_lid_3"/>
    <property type="match status" value="1"/>
</dbReference>
<dbReference type="GO" id="GO:0016887">
    <property type="term" value="F:ATP hydrolysis activity"/>
    <property type="evidence" value="ECO:0007669"/>
    <property type="project" value="InterPro"/>
</dbReference>
<keyword evidence="2 8" id="KW-0547">Nucleotide-binding</keyword>
<dbReference type="InterPro" id="IPR027417">
    <property type="entry name" value="P-loop_NTPase"/>
</dbReference>
<feature type="region of interest" description="Disordered" evidence="9">
    <location>
        <begin position="320"/>
        <end position="343"/>
    </location>
</feature>
<accession>A0A8J4D7M2</accession>
<dbReference type="FunFam" id="1.10.8.60:FF:000022">
    <property type="entry name" value="Fidgetin like 1"/>
    <property type="match status" value="1"/>
</dbReference>
<dbReference type="FunFam" id="3.40.50.300:FF:000093">
    <property type="entry name" value="Fidgetin-like 1"/>
    <property type="match status" value="1"/>
</dbReference>
<dbReference type="Pfam" id="PF09336">
    <property type="entry name" value="Vps4_C"/>
    <property type="match status" value="1"/>
</dbReference>
<dbReference type="Gene3D" id="1.10.8.60">
    <property type="match status" value="1"/>
</dbReference>
<keyword evidence="1" id="KW-0493">Microtubule</keyword>
<proteinExistence type="inferred from homology"/>
<evidence type="ECO:0000313" key="11">
    <source>
        <dbReference type="EMBL" id="GIL74774.1"/>
    </source>
</evidence>
<reference evidence="11" key="1">
    <citation type="journal article" date="2021" name="Proc. Natl. Acad. Sci. U.S.A.">
        <title>Three genomes in the algal genus Volvox reveal the fate of a haploid sex-determining region after a transition to homothallism.</title>
        <authorList>
            <person name="Yamamoto K."/>
            <person name="Hamaji T."/>
            <person name="Kawai-Toyooka H."/>
            <person name="Matsuzaki R."/>
            <person name="Takahashi F."/>
            <person name="Nishimura Y."/>
            <person name="Kawachi M."/>
            <person name="Noguchi H."/>
            <person name="Minakuchi Y."/>
            <person name="Umen J.G."/>
            <person name="Toyoda A."/>
            <person name="Nozaki H."/>
        </authorList>
    </citation>
    <scope>NUCLEOTIDE SEQUENCE</scope>
    <source>
        <strain evidence="11">NIES-3786</strain>
    </source>
</reference>
<dbReference type="Proteomes" id="UP000747110">
    <property type="component" value="Unassembled WGS sequence"/>
</dbReference>
<dbReference type="PANTHER" id="PTHR23074">
    <property type="entry name" value="AAA DOMAIN-CONTAINING"/>
    <property type="match status" value="1"/>
</dbReference>
<dbReference type="SMART" id="SM00382">
    <property type="entry name" value="AAA"/>
    <property type="match status" value="1"/>
</dbReference>
<gene>
    <name evidence="11" type="ORF">Vretifemale_4690</name>
</gene>
<evidence type="ECO:0000256" key="8">
    <source>
        <dbReference type="RuleBase" id="RU003651"/>
    </source>
</evidence>
<evidence type="ECO:0000256" key="1">
    <source>
        <dbReference type="ARBA" id="ARBA00022701"/>
    </source>
</evidence>